<accession>A0A0F9HII8</accession>
<comment type="caution">
    <text evidence="1">The sequence shown here is derived from an EMBL/GenBank/DDBJ whole genome shotgun (WGS) entry which is preliminary data.</text>
</comment>
<proteinExistence type="predicted"/>
<dbReference type="EMBL" id="LAZR01014961">
    <property type="protein sequence ID" value="KKM15211.1"/>
    <property type="molecule type" value="Genomic_DNA"/>
</dbReference>
<organism evidence="1">
    <name type="scientific">marine sediment metagenome</name>
    <dbReference type="NCBI Taxonomy" id="412755"/>
    <lineage>
        <taxon>unclassified sequences</taxon>
        <taxon>metagenomes</taxon>
        <taxon>ecological metagenomes</taxon>
    </lineage>
</organism>
<evidence type="ECO:0000313" key="1">
    <source>
        <dbReference type="EMBL" id="KKM15211.1"/>
    </source>
</evidence>
<dbReference type="AlphaFoldDB" id="A0A0F9HII8"/>
<protein>
    <submittedName>
        <fullName evidence="1">Uncharacterized protein</fullName>
    </submittedName>
</protein>
<name>A0A0F9HII8_9ZZZZ</name>
<reference evidence="1" key="1">
    <citation type="journal article" date="2015" name="Nature">
        <title>Complex archaea that bridge the gap between prokaryotes and eukaryotes.</title>
        <authorList>
            <person name="Spang A."/>
            <person name="Saw J.H."/>
            <person name="Jorgensen S.L."/>
            <person name="Zaremba-Niedzwiedzka K."/>
            <person name="Martijn J."/>
            <person name="Lind A.E."/>
            <person name="van Eijk R."/>
            <person name="Schleper C."/>
            <person name="Guy L."/>
            <person name="Ettema T.J."/>
        </authorList>
    </citation>
    <scope>NUCLEOTIDE SEQUENCE</scope>
</reference>
<gene>
    <name evidence="1" type="ORF">LCGC14_1698370</name>
</gene>
<sequence length="173" mass="20322">MVKLWKVRLCACFLLLFPLIVRTDDLKRFDLSTPPGMGNFLVHVDMRVQMWAESLQEMDATKLFVEYEVGKSLNDQRNDCLREVDYTREQISHARKTPTLLNQYFFSETIVELSHCIDKLMHRYIHPLGVHQNPDQKITLAWAKSLSPILASLRQIRLHYRTHLLRQLPACSD</sequence>